<dbReference type="InterPro" id="IPR002403">
    <property type="entry name" value="Cyt_P450_E_grp-IV"/>
</dbReference>
<feature type="region of interest" description="Disordered" evidence="10">
    <location>
        <begin position="185"/>
        <end position="219"/>
    </location>
</feature>
<dbReference type="InterPro" id="IPR017972">
    <property type="entry name" value="Cyt_P450_CS"/>
</dbReference>
<dbReference type="InterPro" id="IPR015399">
    <property type="entry name" value="DUF1977_DnaJ-like"/>
</dbReference>
<keyword evidence="6" id="KW-1133">Transmembrane helix</keyword>
<feature type="region of interest" description="Disordered" evidence="10">
    <location>
        <begin position="841"/>
        <end position="865"/>
    </location>
</feature>
<comment type="caution">
    <text evidence="12">The sequence shown here is derived from an EMBL/GenBank/DDBJ whole genome shotgun (WGS) entry which is preliminary data.</text>
</comment>
<evidence type="ECO:0000256" key="9">
    <source>
        <dbReference type="PIRSR" id="PIRSR602403-1"/>
    </source>
</evidence>
<dbReference type="InterPro" id="IPR001623">
    <property type="entry name" value="DnaJ_domain"/>
</dbReference>
<dbReference type="GO" id="GO:0020037">
    <property type="term" value="F:heme binding"/>
    <property type="evidence" value="ECO:0007669"/>
    <property type="project" value="InterPro"/>
</dbReference>
<evidence type="ECO:0000256" key="5">
    <source>
        <dbReference type="ARBA" id="ARBA00022723"/>
    </source>
</evidence>
<dbReference type="Gene3D" id="1.10.287.110">
    <property type="entry name" value="DnaJ domain"/>
    <property type="match status" value="1"/>
</dbReference>
<dbReference type="AlphaFoldDB" id="A0A9P7ZZW4"/>
<dbReference type="PANTHER" id="PTHR43908:SF3">
    <property type="entry name" value="AT29763P-RELATED"/>
    <property type="match status" value="1"/>
</dbReference>
<evidence type="ECO:0000256" key="1">
    <source>
        <dbReference type="ARBA" id="ARBA00001971"/>
    </source>
</evidence>
<dbReference type="InterPro" id="IPR001128">
    <property type="entry name" value="Cyt_P450"/>
</dbReference>
<evidence type="ECO:0000256" key="7">
    <source>
        <dbReference type="ARBA" id="ARBA00023004"/>
    </source>
</evidence>
<keyword evidence="7 9" id="KW-0408">Iron</keyword>
<dbReference type="Pfam" id="PF09320">
    <property type="entry name" value="DUF1977"/>
    <property type="match status" value="1"/>
</dbReference>
<organism evidence="12 13">
    <name type="scientific">Mortierella alpina</name>
    <name type="common">Oleaginous fungus</name>
    <name type="synonym">Mortierella renispora</name>
    <dbReference type="NCBI Taxonomy" id="64518"/>
    <lineage>
        <taxon>Eukaryota</taxon>
        <taxon>Fungi</taxon>
        <taxon>Fungi incertae sedis</taxon>
        <taxon>Mucoromycota</taxon>
        <taxon>Mortierellomycotina</taxon>
        <taxon>Mortierellomycetes</taxon>
        <taxon>Mortierellales</taxon>
        <taxon>Mortierellaceae</taxon>
        <taxon>Mortierella</taxon>
    </lineage>
</organism>
<keyword evidence="5 9" id="KW-0479">Metal-binding</keyword>
<dbReference type="GO" id="GO:0004497">
    <property type="term" value="F:monooxygenase activity"/>
    <property type="evidence" value="ECO:0007669"/>
    <property type="project" value="InterPro"/>
</dbReference>
<evidence type="ECO:0000256" key="6">
    <source>
        <dbReference type="ARBA" id="ARBA00022989"/>
    </source>
</evidence>
<feature type="region of interest" description="Disordered" evidence="10">
    <location>
        <begin position="57"/>
        <end position="112"/>
    </location>
</feature>
<evidence type="ECO:0000313" key="13">
    <source>
        <dbReference type="Proteomes" id="UP000717515"/>
    </source>
</evidence>
<comment type="subcellular location">
    <subcellularLocation>
        <location evidence="2">Membrane</location>
        <topology evidence="2">Single-pass membrane protein</topology>
    </subcellularLocation>
</comment>
<dbReference type="GO" id="GO:0005789">
    <property type="term" value="C:endoplasmic reticulum membrane"/>
    <property type="evidence" value="ECO:0007669"/>
    <property type="project" value="TreeGrafter"/>
</dbReference>
<dbReference type="InterPro" id="IPR051100">
    <property type="entry name" value="DnaJ_subfamily_B/C"/>
</dbReference>
<name>A0A9P7ZZW4_MORAP</name>
<dbReference type="PROSITE" id="PS00086">
    <property type="entry name" value="CYTOCHROME_P450"/>
    <property type="match status" value="1"/>
</dbReference>
<dbReference type="InterPro" id="IPR036869">
    <property type="entry name" value="J_dom_sf"/>
</dbReference>
<dbReference type="Pfam" id="PF00226">
    <property type="entry name" value="DnaJ"/>
    <property type="match status" value="1"/>
</dbReference>
<feature type="compositionally biased region" description="Basic and acidic residues" evidence="10">
    <location>
        <begin position="841"/>
        <end position="855"/>
    </location>
</feature>
<evidence type="ECO:0000256" key="10">
    <source>
        <dbReference type="SAM" id="MobiDB-lite"/>
    </source>
</evidence>
<dbReference type="Pfam" id="PF00067">
    <property type="entry name" value="p450"/>
    <property type="match status" value="2"/>
</dbReference>
<evidence type="ECO:0000259" key="11">
    <source>
        <dbReference type="PROSITE" id="PS50076"/>
    </source>
</evidence>
<keyword evidence="8" id="KW-0472">Membrane</keyword>
<feature type="compositionally biased region" description="Low complexity" evidence="10">
    <location>
        <begin position="256"/>
        <end position="278"/>
    </location>
</feature>
<evidence type="ECO:0000256" key="8">
    <source>
        <dbReference type="ARBA" id="ARBA00023136"/>
    </source>
</evidence>
<dbReference type="GO" id="GO:0030544">
    <property type="term" value="F:Hsp70 protein binding"/>
    <property type="evidence" value="ECO:0007669"/>
    <property type="project" value="TreeGrafter"/>
</dbReference>
<accession>A0A9P7ZZW4</accession>
<dbReference type="PRINTS" id="PR00465">
    <property type="entry name" value="EP450IV"/>
</dbReference>
<feature type="compositionally biased region" description="Basic and acidic residues" evidence="10">
    <location>
        <begin position="185"/>
        <end position="194"/>
    </location>
</feature>
<dbReference type="GO" id="GO:0071218">
    <property type="term" value="P:cellular response to misfolded protein"/>
    <property type="evidence" value="ECO:0007669"/>
    <property type="project" value="TreeGrafter"/>
</dbReference>
<dbReference type="Gene3D" id="1.10.630.10">
    <property type="entry name" value="Cytochrome P450"/>
    <property type="match status" value="1"/>
</dbReference>
<reference evidence="12" key="1">
    <citation type="submission" date="2021-07" db="EMBL/GenBank/DDBJ databases">
        <title>Draft genome of Mortierella alpina, strain LL118, isolated from an aspen leaf litter sample.</title>
        <authorList>
            <person name="Yang S."/>
            <person name="Vinatzer B.A."/>
        </authorList>
    </citation>
    <scope>NUCLEOTIDE SEQUENCE</scope>
    <source>
        <strain evidence="12">LL118</strain>
    </source>
</reference>
<protein>
    <recommendedName>
        <fullName evidence="11">J domain-containing protein</fullName>
    </recommendedName>
</protein>
<dbReference type="EMBL" id="JAIFTL010000312">
    <property type="protein sequence ID" value="KAG9320236.1"/>
    <property type="molecule type" value="Genomic_DNA"/>
</dbReference>
<dbReference type="SUPFAM" id="SSF46565">
    <property type="entry name" value="Chaperone J-domain"/>
    <property type="match status" value="1"/>
</dbReference>
<feature type="region of interest" description="Disordered" evidence="10">
    <location>
        <begin position="248"/>
        <end position="290"/>
    </location>
</feature>
<dbReference type="FunFam" id="1.10.287.110:FF:000070">
    <property type="entry name" value="Endoplasmic reticulum protein, putative"/>
    <property type="match status" value="1"/>
</dbReference>
<comment type="cofactor">
    <cofactor evidence="1 9">
        <name>heme</name>
        <dbReference type="ChEBI" id="CHEBI:30413"/>
    </cofactor>
</comment>
<evidence type="ECO:0000256" key="2">
    <source>
        <dbReference type="ARBA" id="ARBA00004167"/>
    </source>
</evidence>
<feature type="compositionally biased region" description="Low complexity" evidence="10">
    <location>
        <begin position="57"/>
        <end position="87"/>
    </location>
</feature>
<evidence type="ECO:0000313" key="12">
    <source>
        <dbReference type="EMBL" id="KAG9320236.1"/>
    </source>
</evidence>
<dbReference type="CDD" id="cd06257">
    <property type="entry name" value="DnaJ"/>
    <property type="match status" value="1"/>
</dbReference>
<dbReference type="InterPro" id="IPR036396">
    <property type="entry name" value="Cyt_P450_sf"/>
</dbReference>
<dbReference type="SMART" id="SM00271">
    <property type="entry name" value="DnaJ"/>
    <property type="match status" value="1"/>
</dbReference>
<feature type="binding site" description="axial binding residue" evidence="9">
    <location>
        <position position="972"/>
    </location>
    <ligand>
        <name>heme</name>
        <dbReference type="ChEBI" id="CHEBI:30413"/>
    </ligand>
    <ligandPart>
        <name>Fe</name>
        <dbReference type="ChEBI" id="CHEBI:18248"/>
    </ligandPart>
</feature>
<dbReference type="PANTHER" id="PTHR43908">
    <property type="entry name" value="AT29763P-RELATED"/>
    <property type="match status" value="1"/>
</dbReference>
<dbReference type="SUPFAM" id="SSF48264">
    <property type="entry name" value="Cytochrome P450"/>
    <property type="match status" value="1"/>
</dbReference>
<dbReference type="GO" id="GO:0016705">
    <property type="term" value="F:oxidoreductase activity, acting on paired donors, with incorporation or reduction of molecular oxygen"/>
    <property type="evidence" value="ECO:0007669"/>
    <property type="project" value="InterPro"/>
</dbReference>
<gene>
    <name evidence="12" type="ORF">KVV02_005857</name>
</gene>
<sequence>MEVNKDEALRCLDIARRHLSASNFVHARKFGNKSISLFPTPAATEFLAQVDRLEAASAPSSTPSSTKSSPSPSAFSAAGASSSSTRSNVPPQRTRSTPVDHKPVERDYTSEQAAAVRTIRSSGGDFYKVLGVNKDATEIEIKKAYRKLALQMHPDKNGAPGADEAFKIISKAFTVLSDPQKRAIFDQHGPDEGRSSSVNYDRPRPAAQQYGFGGGGGTGEEISPEELFNMFFGGSSFGSSFQSGAFSGQGYGTRSRAQQAHYQQRQQNFRQQHQQQRQQRQRQQRTNNNGGDFISGIGSVLQLLPLIILLIVSLTSFFTSDSSNAASSRPGSYQATLDFSLRPKDQYTSPRHTTVRHVPYYVDESRFMRTYFPGQQFEFRSSGARQLNVPSDHVTLKGERVGPVFRRMEENVEASYLRELQLRCKEERRKREVARNEAMGFWGMDPKKWQEAKRMSMPNCELIEKKFGKPKHDLTKTTYILTPMLTLVSPSSGADAVGVIKAALPIGIGLASAAFLTLKMTGQIGHGLDKSIPTVALRPGNKTHDEEYYEDPDLFLSTCEELYGPVFNILIHNQSITIISGPLAREVFMTEDLSFGDAMDDTSGIHSFTASITRSKRAFNDPAIHEMIRDIVTPNLALFTPRIVECMQTIGERDFGVCDRKLIADPLLIFREMIAAAMANVFMGSELAKDRRVIDAFIQCMYNLTELTSQGFRKTIWRTLRARTEYGVLSPLQKHVDALVQAATPIVQERRKQETEAMEKGLEYERPLDIMQGLLDNFDKYGLKDLQDVCGHLLVLVLVSVHTTSDSSTYLSYYLAAFPQYIEPLFQEQLTVLNQISQEREEERQGKLKSGEMKSPEGFAGTELDPKDDRALSSAAVKRMVGMDSFLREVFRFRAQRAGLAHLAKRNFVLSNGMTIYKGRKVMINIRSVHQNYDMQGEDPTEFRPWRFMGKSKAATKASTDYLPFGMGKHACPGRFLAVQELKTVGVLLVSHFSKIELQDSSKKMKALLSRVGEPVPTGLYFTSRRA</sequence>
<feature type="domain" description="J" evidence="11">
    <location>
        <begin position="125"/>
        <end position="189"/>
    </location>
</feature>
<dbReference type="Proteomes" id="UP000717515">
    <property type="component" value="Unassembled WGS sequence"/>
</dbReference>
<comment type="similarity">
    <text evidence="3">Belongs to the cytochrome P450 family.</text>
</comment>
<keyword evidence="9" id="KW-0349">Heme</keyword>
<feature type="compositionally biased region" description="Basic and acidic residues" evidence="10">
    <location>
        <begin position="98"/>
        <end position="109"/>
    </location>
</feature>
<dbReference type="GO" id="GO:0005506">
    <property type="term" value="F:iron ion binding"/>
    <property type="evidence" value="ECO:0007669"/>
    <property type="project" value="InterPro"/>
</dbReference>
<feature type="compositionally biased region" description="Polar residues" evidence="10">
    <location>
        <begin position="88"/>
        <end position="97"/>
    </location>
</feature>
<proteinExistence type="inferred from homology"/>
<evidence type="ECO:0000256" key="4">
    <source>
        <dbReference type="ARBA" id="ARBA00022692"/>
    </source>
</evidence>
<dbReference type="PROSITE" id="PS50076">
    <property type="entry name" value="DNAJ_2"/>
    <property type="match status" value="1"/>
</dbReference>
<keyword evidence="4" id="KW-0812">Transmembrane</keyword>
<dbReference type="PRINTS" id="PR00625">
    <property type="entry name" value="JDOMAIN"/>
</dbReference>
<evidence type="ECO:0000256" key="3">
    <source>
        <dbReference type="ARBA" id="ARBA00010617"/>
    </source>
</evidence>